<dbReference type="Proteomes" id="UP000639772">
    <property type="component" value="Unassembled WGS sequence"/>
</dbReference>
<protein>
    <submittedName>
        <fullName evidence="2">Uncharacterized protein</fullName>
    </submittedName>
</protein>
<evidence type="ECO:0000313" key="3">
    <source>
        <dbReference type="EMBL" id="KAG0493884.1"/>
    </source>
</evidence>
<comment type="caution">
    <text evidence="2">The sequence shown here is derived from an EMBL/GenBank/DDBJ whole genome shotgun (WGS) entry which is preliminary data.</text>
</comment>
<gene>
    <name evidence="3" type="ORF">HPP92_004878</name>
    <name evidence="2" type="ORF">HPP92_005233</name>
</gene>
<evidence type="ECO:0000313" key="5">
    <source>
        <dbReference type="Proteomes" id="UP000639772"/>
    </source>
</evidence>
<dbReference type="Proteomes" id="UP000636800">
    <property type="component" value="Chromosome 2"/>
</dbReference>
<reference evidence="4 5" key="1">
    <citation type="journal article" date="2020" name="Nat. Food">
        <title>A phased Vanilla planifolia genome enables genetic improvement of flavour and production.</title>
        <authorList>
            <person name="Hasing T."/>
            <person name="Tang H."/>
            <person name="Brym M."/>
            <person name="Khazi F."/>
            <person name="Huang T."/>
            <person name="Chambers A.H."/>
        </authorList>
    </citation>
    <scope>NUCLEOTIDE SEQUENCE [LARGE SCALE GENOMIC DNA]</scope>
    <source>
        <tissue evidence="2">Leaf</tissue>
    </source>
</reference>
<dbReference type="AlphaFoldDB" id="A0A835RP89"/>
<accession>A0A835RP89</accession>
<name>A0A835RP89_VANPL</name>
<sequence>MLARKVNNSARSLQASKSPSSSLLPASSVLGVISQFLGVIRALVPENGKNLKENYYLQLLGFKLRQMEHMLRGTGHDLTHRESNTLM</sequence>
<feature type="region of interest" description="Disordered" evidence="1">
    <location>
        <begin position="1"/>
        <end position="24"/>
    </location>
</feature>
<evidence type="ECO:0000256" key="1">
    <source>
        <dbReference type="SAM" id="MobiDB-lite"/>
    </source>
</evidence>
<organism evidence="2 4">
    <name type="scientific">Vanilla planifolia</name>
    <name type="common">Vanilla</name>
    <dbReference type="NCBI Taxonomy" id="51239"/>
    <lineage>
        <taxon>Eukaryota</taxon>
        <taxon>Viridiplantae</taxon>
        <taxon>Streptophyta</taxon>
        <taxon>Embryophyta</taxon>
        <taxon>Tracheophyta</taxon>
        <taxon>Spermatophyta</taxon>
        <taxon>Magnoliopsida</taxon>
        <taxon>Liliopsida</taxon>
        <taxon>Asparagales</taxon>
        <taxon>Orchidaceae</taxon>
        <taxon>Vanilloideae</taxon>
        <taxon>Vanilleae</taxon>
        <taxon>Vanilla</taxon>
    </lineage>
</organism>
<keyword evidence="4" id="KW-1185">Reference proteome</keyword>
<proteinExistence type="predicted"/>
<evidence type="ECO:0000313" key="2">
    <source>
        <dbReference type="EMBL" id="KAG0491835.1"/>
    </source>
</evidence>
<dbReference type="EMBL" id="JADCNL010000002">
    <property type="protein sequence ID" value="KAG0491835.1"/>
    <property type="molecule type" value="Genomic_DNA"/>
</dbReference>
<feature type="compositionally biased region" description="Low complexity" evidence="1">
    <location>
        <begin position="9"/>
        <end position="24"/>
    </location>
</feature>
<evidence type="ECO:0000313" key="4">
    <source>
        <dbReference type="Proteomes" id="UP000636800"/>
    </source>
</evidence>
<dbReference type="EMBL" id="JADCNM010000002">
    <property type="protein sequence ID" value="KAG0493884.1"/>
    <property type="molecule type" value="Genomic_DNA"/>
</dbReference>